<accession>A0A212RV85</accession>
<dbReference type="EMBL" id="FYEH01000015">
    <property type="protein sequence ID" value="SNB76642.1"/>
    <property type="molecule type" value="Genomic_DNA"/>
</dbReference>
<reference evidence="5 6" key="1">
    <citation type="submission" date="2017-06" db="EMBL/GenBank/DDBJ databases">
        <authorList>
            <person name="Kim H.J."/>
            <person name="Triplett B.A."/>
        </authorList>
    </citation>
    <scope>NUCLEOTIDE SEQUENCE [LARGE SCALE GENOMIC DNA]</scope>
    <source>
        <strain evidence="5 6">B29T1</strain>
    </source>
</reference>
<dbReference type="Proteomes" id="UP000197065">
    <property type="component" value="Unassembled WGS sequence"/>
</dbReference>
<proteinExistence type="inferred from homology"/>
<name>A0A212RV85_9PROT</name>
<dbReference type="Pfam" id="PF13561">
    <property type="entry name" value="adh_short_C2"/>
    <property type="match status" value="1"/>
</dbReference>
<dbReference type="FunFam" id="3.40.50.720:FF:000084">
    <property type="entry name" value="Short-chain dehydrogenase reductase"/>
    <property type="match status" value="1"/>
</dbReference>
<dbReference type="GO" id="GO:0006006">
    <property type="term" value="P:glucose metabolic process"/>
    <property type="evidence" value="ECO:0007669"/>
    <property type="project" value="TreeGrafter"/>
</dbReference>
<dbReference type="PRINTS" id="PR00080">
    <property type="entry name" value="SDRFAMILY"/>
</dbReference>
<dbReference type="InterPro" id="IPR020904">
    <property type="entry name" value="Sc_DH/Rdtase_CS"/>
</dbReference>
<dbReference type="InterPro" id="IPR002347">
    <property type="entry name" value="SDR_fam"/>
</dbReference>
<comment type="subunit">
    <text evidence="2">Homotetramer.</text>
</comment>
<evidence type="ECO:0000256" key="1">
    <source>
        <dbReference type="ARBA" id="ARBA00006484"/>
    </source>
</evidence>
<dbReference type="PANTHER" id="PTHR44252:SF3">
    <property type="entry name" value="D-ERYTHRULOSE REDUCTASE-RELATED"/>
    <property type="match status" value="1"/>
</dbReference>
<dbReference type="GO" id="GO:0004090">
    <property type="term" value="F:carbonyl reductase (NADPH) activity"/>
    <property type="evidence" value="ECO:0007669"/>
    <property type="project" value="TreeGrafter"/>
</dbReference>
<comment type="similarity">
    <text evidence="1">Belongs to the short-chain dehydrogenases/reductases (SDR) family.</text>
</comment>
<organism evidence="5 6">
    <name type="scientific">Arboricoccus pini</name>
    <dbReference type="NCBI Taxonomy" id="1963835"/>
    <lineage>
        <taxon>Bacteria</taxon>
        <taxon>Pseudomonadati</taxon>
        <taxon>Pseudomonadota</taxon>
        <taxon>Alphaproteobacteria</taxon>
        <taxon>Geminicoccales</taxon>
        <taxon>Geminicoccaceae</taxon>
        <taxon>Arboricoccus</taxon>
    </lineage>
</organism>
<sequence>MINGEFSGKRVMVTGAGKGIGRATAELLAGRGAKVIALTRSAGDLEALKAAIDCETFAVDLEDAEATKAATHEAGTIDLLVNCAGITDLTPFLDTTIENFDRVMAVNVRAALITSQIVARGLVDRGQKGAIVNVSSQASMVGIVDHTSYCTSKGALDSLTMVMAKELGPYGIRTNAVLPTVTLTPMGAKAWSDATKATPMLQRIPLNRFAEPIEVAEAIAFLLSERAAMINGVMLSVDGGFNIS</sequence>
<dbReference type="AlphaFoldDB" id="A0A212RV85"/>
<evidence type="ECO:0000259" key="4">
    <source>
        <dbReference type="SMART" id="SM00822"/>
    </source>
</evidence>
<dbReference type="InterPro" id="IPR057326">
    <property type="entry name" value="KR_dom"/>
</dbReference>
<dbReference type="PANTHER" id="PTHR44252">
    <property type="entry name" value="D-ERYTHRULOSE REDUCTASE"/>
    <property type="match status" value="1"/>
</dbReference>
<dbReference type="GO" id="GO:0005997">
    <property type="term" value="P:xylulose metabolic process"/>
    <property type="evidence" value="ECO:0007669"/>
    <property type="project" value="TreeGrafter"/>
</dbReference>
<dbReference type="SUPFAM" id="SSF51735">
    <property type="entry name" value="NAD(P)-binding Rossmann-fold domains"/>
    <property type="match status" value="1"/>
</dbReference>
<dbReference type="Gene3D" id="3.40.50.720">
    <property type="entry name" value="NAD(P)-binding Rossmann-like Domain"/>
    <property type="match status" value="1"/>
</dbReference>
<dbReference type="PROSITE" id="PS00061">
    <property type="entry name" value="ADH_SHORT"/>
    <property type="match status" value="1"/>
</dbReference>
<gene>
    <name evidence="5" type="ORF">SAMN07250955_11550</name>
</gene>
<dbReference type="InterPro" id="IPR051737">
    <property type="entry name" value="L-xylulose/Carbonyl_redctase"/>
</dbReference>
<dbReference type="PRINTS" id="PR00081">
    <property type="entry name" value="GDHRDH"/>
</dbReference>
<dbReference type="SMART" id="SM00822">
    <property type="entry name" value="PKS_KR"/>
    <property type="match status" value="1"/>
</dbReference>
<dbReference type="InterPro" id="IPR036291">
    <property type="entry name" value="NAD(P)-bd_dom_sf"/>
</dbReference>
<evidence type="ECO:0000313" key="5">
    <source>
        <dbReference type="EMBL" id="SNB76642.1"/>
    </source>
</evidence>
<evidence type="ECO:0000256" key="2">
    <source>
        <dbReference type="ARBA" id="ARBA00011881"/>
    </source>
</evidence>
<keyword evidence="6" id="KW-1185">Reference proteome</keyword>
<feature type="domain" description="Ketoreductase" evidence="4">
    <location>
        <begin position="9"/>
        <end position="180"/>
    </location>
</feature>
<protein>
    <submittedName>
        <fullName evidence="5">NAD(P)-dependent dehydrogenase, short-chain alcohol dehydrogenase family</fullName>
    </submittedName>
</protein>
<evidence type="ECO:0000256" key="3">
    <source>
        <dbReference type="ARBA" id="ARBA00022857"/>
    </source>
</evidence>
<keyword evidence="3" id="KW-0521">NADP</keyword>
<dbReference type="GO" id="GO:0050038">
    <property type="term" value="F:L-xylulose reductase (NADPH) activity"/>
    <property type="evidence" value="ECO:0007669"/>
    <property type="project" value="TreeGrafter"/>
</dbReference>
<evidence type="ECO:0000313" key="6">
    <source>
        <dbReference type="Proteomes" id="UP000197065"/>
    </source>
</evidence>